<dbReference type="GO" id="GO:0071973">
    <property type="term" value="P:bacterial-type flagellum-dependent cell motility"/>
    <property type="evidence" value="ECO:0007669"/>
    <property type="project" value="TreeGrafter"/>
</dbReference>
<dbReference type="InterPro" id="IPR036584">
    <property type="entry name" value="FliS_sf"/>
</dbReference>
<evidence type="ECO:0000256" key="5">
    <source>
        <dbReference type="ARBA" id="ARBA00023186"/>
    </source>
</evidence>
<evidence type="ECO:0000256" key="4">
    <source>
        <dbReference type="ARBA" id="ARBA00022795"/>
    </source>
</evidence>
<dbReference type="RefSeq" id="WP_094885886.1">
    <property type="nucleotide sequence ID" value="NZ_NPMS01000004.1"/>
</dbReference>
<dbReference type="Gene3D" id="1.20.120.340">
    <property type="entry name" value="Flagellar protein FliS"/>
    <property type="match status" value="1"/>
</dbReference>
<keyword evidence="8" id="KW-0966">Cell projection</keyword>
<name>A0A265NBG2_9BACI</name>
<comment type="subcellular location">
    <subcellularLocation>
        <location evidence="1 6">Cytoplasm</location>
        <location evidence="1 6">Cytosol</location>
    </subcellularLocation>
</comment>
<dbReference type="SUPFAM" id="SSF101116">
    <property type="entry name" value="Flagellar export chaperone FliS"/>
    <property type="match status" value="1"/>
</dbReference>
<dbReference type="InterPro" id="IPR003713">
    <property type="entry name" value="FliS"/>
</dbReference>
<keyword evidence="8" id="KW-0969">Cilium</keyword>
<keyword evidence="3 6" id="KW-0963">Cytoplasm</keyword>
<evidence type="ECO:0000256" key="3">
    <source>
        <dbReference type="ARBA" id="ARBA00022490"/>
    </source>
</evidence>
<evidence type="ECO:0000256" key="2">
    <source>
        <dbReference type="ARBA" id="ARBA00008787"/>
    </source>
</evidence>
<dbReference type="GO" id="GO:0005829">
    <property type="term" value="C:cytosol"/>
    <property type="evidence" value="ECO:0007669"/>
    <property type="project" value="UniProtKB-SubCell"/>
</dbReference>
<evidence type="ECO:0000256" key="7">
    <source>
        <dbReference type="SAM" id="Coils"/>
    </source>
</evidence>
<dbReference type="CDD" id="cd16098">
    <property type="entry name" value="FliS"/>
    <property type="match status" value="1"/>
</dbReference>
<evidence type="ECO:0000313" key="9">
    <source>
        <dbReference type="Proteomes" id="UP000216498"/>
    </source>
</evidence>
<dbReference type="EMBL" id="NPMS01000004">
    <property type="protein sequence ID" value="OZU88794.1"/>
    <property type="molecule type" value="Genomic_DNA"/>
</dbReference>
<dbReference type="Proteomes" id="UP000216498">
    <property type="component" value="Unassembled WGS sequence"/>
</dbReference>
<comment type="caution">
    <text evidence="8">The sequence shown here is derived from an EMBL/GenBank/DDBJ whole genome shotgun (WGS) entry which is preliminary data.</text>
</comment>
<dbReference type="AlphaFoldDB" id="A0A265NBG2"/>
<dbReference type="PANTHER" id="PTHR34773:SF1">
    <property type="entry name" value="FLAGELLAR SECRETION CHAPERONE FLIS"/>
    <property type="match status" value="1"/>
</dbReference>
<dbReference type="GO" id="GO:0044780">
    <property type="term" value="P:bacterial-type flagellum assembly"/>
    <property type="evidence" value="ECO:0007669"/>
    <property type="project" value="InterPro"/>
</dbReference>
<feature type="coiled-coil region" evidence="7">
    <location>
        <begin position="32"/>
        <end position="59"/>
    </location>
</feature>
<gene>
    <name evidence="8" type="ORF">CIL03_10945</name>
</gene>
<evidence type="ECO:0000313" key="8">
    <source>
        <dbReference type="EMBL" id="OZU88794.1"/>
    </source>
</evidence>
<protein>
    <recommendedName>
        <fullName evidence="6">Flagellar secretion chaperone FliS</fullName>
    </recommendedName>
</protein>
<keyword evidence="8" id="KW-0282">Flagellum</keyword>
<keyword evidence="4 6" id="KW-1005">Bacterial flagellum biogenesis</keyword>
<dbReference type="Pfam" id="PF02561">
    <property type="entry name" value="FliS"/>
    <property type="match status" value="1"/>
</dbReference>
<dbReference type="PIRSF" id="PIRSF039090">
    <property type="entry name" value="Flis"/>
    <property type="match status" value="1"/>
</dbReference>
<keyword evidence="7" id="KW-0175">Coiled coil</keyword>
<accession>A0A265NBG2</accession>
<dbReference type="PANTHER" id="PTHR34773">
    <property type="entry name" value="FLAGELLAR SECRETION CHAPERONE FLIS"/>
    <property type="match status" value="1"/>
</dbReference>
<proteinExistence type="inferred from homology"/>
<evidence type="ECO:0000256" key="6">
    <source>
        <dbReference type="PIRNR" id="PIRNR039090"/>
    </source>
</evidence>
<keyword evidence="5" id="KW-0143">Chaperone</keyword>
<sequence length="133" mass="15244">MALNKQHQVYQNNAVNTASGGELTLMLYNGCIKFIKKAIKDMEAENHEAKNTNIQKAQNIIQELMITLDPEVEISKQILPLYDYMLFQLKEGNIKNDAAKLEDVLAMAVEFRDTWKQVILKTRQKQFTQGANI</sequence>
<organism evidence="8 9">
    <name type="scientific">Virgibacillus indicus</name>
    <dbReference type="NCBI Taxonomy" id="2024554"/>
    <lineage>
        <taxon>Bacteria</taxon>
        <taxon>Bacillati</taxon>
        <taxon>Bacillota</taxon>
        <taxon>Bacilli</taxon>
        <taxon>Bacillales</taxon>
        <taxon>Bacillaceae</taxon>
        <taxon>Virgibacillus</taxon>
    </lineage>
</organism>
<comment type="similarity">
    <text evidence="2 6">Belongs to the FliS family.</text>
</comment>
<keyword evidence="9" id="KW-1185">Reference proteome</keyword>
<dbReference type="NCBIfam" id="TIGR00208">
    <property type="entry name" value="fliS"/>
    <property type="match status" value="1"/>
</dbReference>
<reference evidence="8 9" key="1">
    <citation type="submission" date="2017-08" db="EMBL/GenBank/DDBJ databases">
        <title>Virgibacillus indicus sp. nov. and Virgibacillus profoundi sp. nov, two moderately halophilic bacteria isolated from marine sediment by using the Microfluidic Streak Plate.</title>
        <authorList>
            <person name="Xu B."/>
            <person name="Hu B."/>
            <person name="Wang J."/>
            <person name="Zhu Y."/>
            <person name="Huang L."/>
            <person name="Du W."/>
            <person name="Huang Y."/>
        </authorList>
    </citation>
    <scope>NUCLEOTIDE SEQUENCE [LARGE SCALE GENOMIC DNA]</scope>
    <source>
        <strain evidence="8 9">IO3-P2-C2</strain>
    </source>
</reference>
<evidence type="ECO:0000256" key="1">
    <source>
        <dbReference type="ARBA" id="ARBA00004514"/>
    </source>
</evidence>
<dbReference type="OrthoDB" id="1524959at2"/>